<keyword evidence="1" id="KW-0547">Nucleotide-binding</keyword>
<dbReference type="GO" id="GO:0005737">
    <property type="term" value="C:cytoplasm"/>
    <property type="evidence" value="ECO:0007669"/>
    <property type="project" value="TreeGrafter"/>
</dbReference>
<keyword evidence="4" id="KW-0132">Cell division</keyword>
<reference evidence="4 5" key="1">
    <citation type="submission" date="2015-09" db="EMBL/GenBank/DDBJ databases">
        <title>A metagenomics-based metabolic model of nitrate-dependent anaerobic oxidation of methane by Methanoperedens-like archaea.</title>
        <authorList>
            <person name="Arshad A."/>
            <person name="Speth D.R."/>
            <person name="De Graaf R.M."/>
            <person name="Op Den Camp H.J."/>
            <person name="Jetten M.S."/>
            <person name="Welte C.U."/>
        </authorList>
    </citation>
    <scope>NUCLEOTIDE SEQUENCE [LARGE SCALE GENOMIC DNA]</scope>
</reference>
<evidence type="ECO:0000313" key="4">
    <source>
        <dbReference type="EMBL" id="KPQ45142.1"/>
    </source>
</evidence>
<dbReference type="EMBL" id="LKCM01000020">
    <property type="protein sequence ID" value="KPQ45142.1"/>
    <property type="molecule type" value="Genomic_DNA"/>
</dbReference>
<dbReference type="PANTHER" id="PTHR30314">
    <property type="entry name" value="CELL DIVISION PROTEIN FTSZ-RELATED"/>
    <property type="match status" value="1"/>
</dbReference>
<sequence length="223" mass="23045">MQVHREAPDLTVDLRKIVKAAKPSIAVIGLGGAGCNIINWIAQKGMAGGRIIAANTDINHLATIRKADKLILLGKKLCKGYGCGGSPEMGAEATKENLPEIKAALHDANLLFLVAGMGGGTGSGAIPVVAGVARELGILTIACVTIPFKLEMARREKAREAIKAIVESCDSTIVIDNIKLSEVAGDLPLNDALSVANALLGTLSGILPRPLLSQVLSTSTSPI</sequence>
<keyword evidence="4" id="KW-0131">Cell cycle</keyword>
<dbReference type="AlphaFoldDB" id="A0A0P8CDP0"/>
<dbReference type="GO" id="GO:0051301">
    <property type="term" value="P:cell division"/>
    <property type="evidence" value="ECO:0007669"/>
    <property type="project" value="UniProtKB-KW"/>
</dbReference>
<keyword evidence="2" id="KW-0342">GTP-binding</keyword>
<evidence type="ECO:0000259" key="3">
    <source>
        <dbReference type="SMART" id="SM00864"/>
    </source>
</evidence>
<dbReference type="PRINTS" id="PR00423">
    <property type="entry name" value="CELLDVISFTSZ"/>
</dbReference>
<dbReference type="Gene3D" id="3.40.50.1440">
    <property type="entry name" value="Tubulin/FtsZ, GTPase domain"/>
    <property type="match status" value="1"/>
</dbReference>
<dbReference type="PROSITE" id="PS51257">
    <property type="entry name" value="PROKAR_LIPOPROTEIN"/>
    <property type="match status" value="1"/>
</dbReference>
<dbReference type="Pfam" id="PF00091">
    <property type="entry name" value="Tubulin"/>
    <property type="match status" value="1"/>
</dbReference>
<evidence type="ECO:0000313" key="5">
    <source>
        <dbReference type="Proteomes" id="UP000050360"/>
    </source>
</evidence>
<feature type="domain" description="Tubulin/FtsZ GTPase" evidence="3">
    <location>
        <begin position="24"/>
        <end position="211"/>
    </location>
</feature>
<proteinExistence type="predicted"/>
<dbReference type="GO" id="GO:0032153">
    <property type="term" value="C:cell division site"/>
    <property type="evidence" value="ECO:0007669"/>
    <property type="project" value="TreeGrafter"/>
</dbReference>
<dbReference type="Proteomes" id="UP000050360">
    <property type="component" value="Unassembled WGS sequence"/>
</dbReference>
<dbReference type="InterPro" id="IPR003008">
    <property type="entry name" value="Tubulin_FtsZ_GTPase"/>
</dbReference>
<dbReference type="SUPFAM" id="SSF52490">
    <property type="entry name" value="Tubulin nucleotide-binding domain-like"/>
    <property type="match status" value="1"/>
</dbReference>
<evidence type="ECO:0000256" key="2">
    <source>
        <dbReference type="ARBA" id="ARBA00023134"/>
    </source>
</evidence>
<dbReference type="GO" id="GO:0005525">
    <property type="term" value="F:GTP binding"/>
    <property type="evidence" value="ECO:0007669"/>
    <property type="project" value="UniProtKB-KW"/>
</dbReference>
<dbReference type="InterPro" id="IPR045061">
    <property type="entry name" value="FtsZ/CetZ"/>
</dbReference>
<organism evidence="4 5">
    <name type="scientific">Candidatus Methanoperedens nitratireducens</name>
    <dbReference type="NCBI Taxonomy" id="1392998"/>
    <lineage>
        <taxon>Archaea</taxon>
        <taxon>Methanobacteriati</taxon>
        <taxon>Methanobacteriota</taxon>
        <taxon>Stenosarchaea group</taxon>
        <taxon>Methanomicrobia</taxon>
        <taxon>Methanosarcinales</taxon>
        <taxon>ANME-2 cluster</taxon>
        <taxon>Candidatus Methanoperedentaceae</taxon>
        <taxon>Candidatus Methanoperedens</taxon>
    </lineage>
</organism>
<comment type="caution">
    <text evidence="4">The sequence shown here is derived from an EMBL/GenBank/DDBJ whole genome shotgun (WGS) entry which is preliminary data.</text>
</comment>
<name>A0A0P8CDP0_9EURY</name>
<dbReference type="InterPro" id="IPR036525">
    <property type="entry name" value="Tubulin/FtsZ_GTPase_sf"/>
</dbReference>
<evidence type="ECO:0000256" key="1">
    <source>
        <dbReference type="ARBA" id="ARBA00022741"/>
    </source>
</evidence>
<dbReference type="PANTHER" id="PTHR30314:SF3">
    <property type="entry name" value="MITOCHONDRIAL DIVISION PROTEIN FSZA"/>
    <property type="match status" value="1"/>
</dbReference>
<gene>
    <name evidence="4" type="ORF">MPEBLZ_00281</name>
</gene>
<dbReference type="GO" id="GO:0003924">
    <property type="term" value="F:GTPase activity"/>
    <property type="evidence" value="ECO:0007669"/>
    <property type="project" value="InterPro"/>
</dbReference>
<accession>A0A0P8CDP0</accession>
<protein>
    <submittedName>
        <fullName evidence="4">Cell division protein FtsZ</fullName>
    </submittedName>
</protein>
<dbReference type="SMART" id="SM00864">
    <property type="entry name" value="Tubulin"/>
    <property type="match status" value="1"/>
</dbReference>